<dbReference type="Proteomes" id="UP001515500">
    <property type="component" value="Chromosome 15"/>
</dbReference>
<evidence type="ECO:0000313" key="3">
    <source>
        <dbReference type="RefSeq" id="XP_039140349.1"/>
    </source>
</evidence>
<sequence length="180" mass="20893">MASSGRIVKCAAILILSLIIMLGGGVAARDLYGSTLYDYSYSKHNGIVLRRAEERFDKNISFKMPITERLSPRFPPFDPHNFRRKGIVLRGAEERFDKNISFIMPITARLSPRFHPLGIVLRRAEERFNKNISFIMPITEQLSPRFRPLGPQYFRRKGFVSTGVWKHFDKNIRLRIPIIE</sequence>
<proteinExistence type="predicted"/>
<feature type="signal peptide" evidence="1">
    <location>
        <begin position="1"/>
        <end position="28"/>
    </location>
</feature>
<evidence type="ECO:0000256" key="1">
    <source>
        <dbReference type="SAM" id="SignalP"/>
    </source>
</evidence>
<evidence type="ECO:0000313" key="2">
    <source>
        <dbReference type="Proteomes" id="UP001515500"/>
    </source>
</evidence>
<accession>A0AB40CLV4</accession>
<protein>
    <submittedName>
        <fullName evidence="3">Uncharacterized protein LOC120277554</fullName>
    </submittedName>
</protein>
<keyword evidence="2" id="KW-1185">Reference proteome</keyword>
<dbReference type="RefSeq" id="XP_039140349.1">
    <property type="nucleotide sequence ID" value="XM_039284415.1"/>
</dbReference>
<organism evidence="2 3">
    <name type="scientific">Dioscorea cayennensis subsp. rotundata</name>
    <name type="common">White Guinea yam</name>
    <name type="synonym">Dioscorea rotundata</name>
    <dbReference type="NCBI Taxonomy" id="55577"/>
    <lineage>
        <taxon>Eukaryota</taxon>
        <taxon>Viridiplantae</taxon>
        <taxon>Streptophyta</taxon>
        <taxon>Embryophyta</taxon>
        <taxon>Tracheophyta</taxon>
        <taxon>Spermatophyta</taxon>
        <taxon>Magnoliopsida</taxon>
        <taxon>Liliopsida</taxon>
        <taxon>Dioscoreales</taxon>
        <taxon>Dioscoreaceae</taxon>
        <taxon>Dioscorea</taxon>
    </lineage>
</organism>
<name>A0AB40CLV4_DIOCR</name>
<dbReference type="GeneID" id="120277554"/>
<gene>
    <name evidence="3" type="primary">LOC120277554</name>
</gene>
<dbReference type="AlphaFoldDB" id="A0AB40CLV4"/>
<keyword evidence="1" id="KW-0732">Signal</keyword>
<feature type="chain" id="PRO_5044290731" evidence="1">
    <location>
        <begin position="29"/>
        <end position="180"/>
    </location>
</feature>
<reference evidence="3" key="1">
    <citation type="submission" date="2025-08" db="UniProtKB">
        <authorList>
            <consortium name="RefSeq"/>
        </authorList>
    </citation>
    <scope>IDENTIFICATION</scope>
</reference>